<dbReference type="EMBL" id="JAXOVC010000014">
    <property type="protein sequence ID" value="KAK4494525.1"/>
    <property type="molecule type" value="Genomic_DNA"/>
</dbReference>
<accession>A0ABR0DZF8</accession>
<evidence type="ECO:0000256" key="2">
    <source>
        <dbReference type="SAM" id="MobiDB-lite"/>
    </source>
</evidence>
<evidence type="ECO:0000256" key="1">
    <source>
        <dbReference type="SAM" id="Coils"/>
    </source>
</evidence>
<name>A0ABR0DZF8_ZASCE</name>
<evidence type="ECO:0000313" key="3">
    <source>
        <dbReference type="EMBL" id="KAK4494525.1"/>
    </source>
</evidence>
<comment type="caution">
    <text evidence="3">The sequence shown here is derived from an EMBL/GenBank/DDBJ whole genome shotgun (WGS) entry which is preliminary data.</text>
</comment>
<feature type="region of interest" description="Disordered" evidence="2">
    <location>
        <begin position="67"/>
        <end position="92"/>
    </location>
</feature>
<gene>
    <name evidence="3" type="ORF">PRZ48_014823</name>
</gene>
<organism evidence="3 4">
    <name type="scientific">Zasmidium cellare</name>
    <name type="common">Wine cellar mold</name>
    <name type="synonym">Racodium cellare</name>
    <dbReference type="NCBI Taxonomy" id="395010"/>
    <lineage>
        <taxon>Eukaryota</taxon>
        <taxon>Fungi</taxon>
        <taxon>Dikarya</taxon>
        <taxon>Ascomycota</taxon>
        <taxon>Pezizomycotina</taxon>
        <taxon>Dothideomycetes</taxon>
        <taxon>Dothideomycetidae</taxon>
        <taxon>Mycosphaerellales</taxon>
        <taxon>Mycosphaerellaceae</taxon>
        <taxon>Zasmidium</taxon>
    </lineage>
</organism>
<protein>
    <submittedName>
        <fullName evidence="3">Uncharacterized protein</fullName>
    </submittedName>
</protein>
<reference evidence="3 4" key="1">
    <citation type="journal article" date="2023" name="G3 (Bethesda)">
        <title>A chromosome-level genome assembly of Zasmidium syzygii isolated from banana leaves.</title>
        <authorList>
            <person name="van Westerhoven A.C."/>
            <person name="Mehrabi R."/>
            <person name="Talebi R."/>
            <person name="Steentjes M.B.F."/>
            <person name="Corcolon B."/>
            <person name="Chong P.A."/>
            <person name="Kema G.H.J."/>
            <person name="Seidl M.F."/>
        </authorList>
    </citation>
    <scope>NUCLEOTIDE SEQUENCE [LARGE SCALE GENOMIC DNA]</scope>
    <source>
        <strain evidence="3 4">P124</strain>
    </source>
</reference>
<keyword evidence="4" id="KW-1185">Reference proteome</keyword>
<proteinExistence type="predicted"/>
<evidence type="ECO:0000313" key="4">
    <source>
        <dbReference type="Proteomes" id="UP001305779"/>
    </source>
</evidence>
<sequence length="546" mass="62429">MPRRIPSRPITCCRKIRPDERLFECRGPEHPGPTLTHRCCATIPDEGEEFLCDPCLLEKEVAQPFTQQTAYEHGSSQEEEDLDPASEGYGPVVDSRINDLKGDRMEYLLTKPGRQLETWLPATHIPDHVLQEFEAGFLGVSHSQDQTDAFHLPLDLDDASDAANEAADNRFWEFLKVGYRSLADATYDECCNNHSALRNMPGRDIYRIECVSILASMPHKALVAILGSGLTKQKLTDEELRSNLRELRKRSVGQPNCYHIEFCDVRGIGPTLREMREFADVAEQYAWPTCEEDANIAIEIDSVKNSLSKAEEEEIRNTNKRRYLSPGEKDNTRKNLRILLDKLRMHLSGLTIGDDDPVPFLLDDVGYTDNAPRRLEKDHSQHSGSNDLMNLFEAISIVCAEGKYRMRADVIFVCCKKVQAYFSEILFSVLAESYIWTGKGFNGRPAGENRGTLDKYDSEEQWAKWRQQQLDQTPFKENMRNEALRAAKYEDELEDLDDQAAEGEEEIQEHARIEFEGLMQQTQLRDRLARAKEYAQRSREGLEVQG</sequence>
<dbReference type="Proteomes" id="UP001305779">
    <property type="component" value="Unassembled WGS sequence"/>
</dbReference>
<feature type="coiled-coil region" evidence="1">
    <location>
        <begin position="479"/>
        <end position="513"/>
    </location>
</feature>
<keyword evidence="1" id="KW-0175">Coiled coil</keyword>